<comment type="caution">
    <text evidence="2">The sequence shown here is derived from an EMBL/GenBank/DDBJ whole genome shotgun (WGS) entry which is preliminary data.</text>
</comment>
<feature type="non-terminal residue" evidence="2">
    <location>
        <position position="180"/>
    </location>
</feature>
<organism evidence="2">
    <name type="scientific">marine sediment metagenome</name>
    <dbReference type="NCBI Taxonomy" id="412755"/>
    <lineage>
        <taxon>unclassified sequences</taxon>
        <taxon>metagenomes</taxon>
        <taxon>ecological metagenomes</taxon>
    </lineage>
</organism>
<sequence length="180" mass="20041">MAVALRANYPDFLTVDALPWLEEIIDQGLKVRPEEFRRFFRMNSTDKPHVQYTSFGTLGTFVETDENDDVTFDVPNQGFDKTLTPLQYSLGFSVSRIAFDDDKIGPLKNLASHLGRSYTESRNILAADIFNNGFSNAFTGADGVELFSSLHLQDGSSVTFRNELATTADLSITSLRTALI</sequence>
<proteinExistence type="predicted"/>
<gene>
    <name evidence="2" type="ORF">LCGC14_3091740</name>
</gene>
<evidence type="ECO:0000313" key="2">
    <source>
        <dbReference type="EMBL" id="KKK53739.1"/>
    </source>
</evidence>
<evidence type="ECO:0000259" key="1">
    <source>
        <dbReference type="Pfam" id="PF10124"/>
    </source>
</evidence>
<dbReference type="InterPro" id="IPR018774">
    <property type="entry name" value="Phage_Mu_GpT"/>
</dbReference>
<accession>A0A0F8YHP4</accession>
<dbReference type="EMBL" id="LAZR01066352">
    <property type="protein sequence ID" value="KKK53739.1"/>
    <property type="molecule type" value="Genomic_DNA"/>
</dbReference>
<reference evidence="2" key="1">
    <citation type="journal article" date="2015" name="Nature">
        <title>Complex archaea that bridge the gap between prokaryotes and eukaryotes.</title>
        <authorList>
            <person name="Spang A."/>
            <person name="Saw J.H."/>
            <person name="Jorgensen S.L."/>
            <person name="Zaremba-Niedzwiedzka K."/>
            <person name="Martijn J."/>
            <person name="Lind A.E."/>
            <person name="van Eijk R."/>
            <person name="Schleper C."/>
            <person name="Guy L."/>
            <person name="Ettema T.J."/>
        </authorList>
    </citation>
    <scope>NUCLEOTIDE SEQUENCE</scope>
</reference>
<dbReference type="Pfam" id="PF10124">
    <property type="entry name" value="Mu-like_gpT"/>
    <property type="match status" value="1"/>
</dbReference>
<feature type="domain" description="Bacteriophage Mu GpT" evidence="1">
    <location>
        <begin position="86"/>
        <end position="160"/>
    </location>
</feature>
<dbReference type="AlphaFoldDB" id="A0A0F8YHP4"/>
<protein>
    <recommendedName>
        <fullName evidence="1">Bacteriophage Mu GpT domain-containing protein</fullName>
    </recommendedName>
</protein>
<name>A0A0F8YHP4_9ZZZZ</name>